<proteinExistence type="predicted"/>
<protein>
    <submittedName>
        <fullName evidence="2">Uncharacterized protein</fullName>
    </submittedName>
</protein>
<evidence type="ECO:0000313" key="3">
    <source>
        <dbReference type="Proteomes" id="UP001189429"/>
    </source>
</evidence>
<accession>A0ABN9RFL0</accession>
<feature type="signal peptide" evidence="1">
    <location>
        <begin position="1"/>
        <end position="36"/>
    </location>
</feature>
<sequence length="106" mass="10750">MSAVGAGMLTSVLPTAMVWPWLVDSCAIASAAGVRAVVPESVVYAPSSGAVVRLLMAGQQGAVAVEVGVDRGKTSEHLLTRSFLGCAWSAWTLTWASTAVCSAPSG</sequence>
<dbReference type="EMBL" id="CAUYUJ010006276">
    <property type="protein sequence ID" value="CAK0816785.1"/>
    <property type="molecule type" value="Genomic_DNA"/>
</dbReference>
<comment type="caution">
    <text evidence="2">The sequence shown here is derived from an EMBL/GenBank/DDBJ whole genome shotgun (WGS) entry which is preliminary data.</text>
</comment>
<organism evidence="2 3">
    <name type="scientific">Prorocentrum cordatum</name>
    <dbReference type="NCBI Taxonomy" id="2364126"/>
    <lineage>
        <taxon>Eukaryota</taxon>
        <taxon>Sar</taxon>
        <taxon>Alveolata</taxon>
        <taxon>Dinophyceae</taxon>
        <taxon>Prorocentrales</taxon>
        <taxon>Prorocentraceae</taxon>
        <taxon>Prorocentrum</taxon>
    </lineage>
</organism>
<keyword evidence="3" id="KW-1185">Reference proteome</keyword>
<name>A0ABN9RFL0_9DINO</name>
<reference evidence="2" key="1">
    <citation type="submission" date="2023-10" db="EMBL/GenBank/DDBJ databases">
        <authorList>
            <person name="Chen Y."/>
            <person name="Shah S."/>
            <person name="Dougan E. K."/>
            <person name="Thang M."/>
            <person name="Chan C."/>
        </authorList>
    </citation>
    <scope>NUCLEOTIDE SEQUENCE [LARGE SCALE GENOMIC DNA]</scope>
</reference>
<dbReference type="Proteomes" id="UP001189429">
    <property type="component" value="Unassembled WGS sequence"/>
</dbReference>
<evidence type="ECO:0000313" key="2">
    <source>
        <dbReference type="EMBL" id="CAK0816785.1"/>
    </source>
</evidence>
<evidence type="ECO:0000256" key="1">
    <source>
        <dbReference type="SAM" id="SignalP"/>
    </source>
</evidence>
<gene>
    <name evidence="2" type="ORF">PCOR1329_LOCUS19603</name>
</gene>
<feature type="chain" id="PRO_5046142102" evidence="1">
    <location>
        <begin position="37"/>
        <end position="106"/>
    </location>
</feature>
<keyword evidence="1" id="KW-0732">Signal</keyword>